<gene>
    <name evidence="1" type="ORF">S06H3_54353</name>
</gene>
<comment type="caution">
    <text evidence="1">The sequence shown here is derived from an EMBL/GenBank/DDBJ whole genome shotgun (WGS) entry which is preliminary data.</text>
</comment>
<dbReference type="AlphaFoldDB" id="X1R3Q2"/>
<reference evidence="1" key="1">
    <citation type="journal article" date="2014" name="Front. Microbiol.">
        <title>High frequency of phylogenetically diverse reductive dehalogenase-homologous genes in deep subseafloor sedimentary metagenomes.</title>
        <authorList>
            <person name="Kawai M."/>
            <person name="Futagami T."/>
            <person name="Toyoda A."/>
            <person name="Takaki Y."/>
            <person name="Nishi S."/>
            <person name="Hori S."/>
            <person name="Arai W."/>
            <person name="Tsubouchi T."/>
            <person name="Morono Y."/>
            <person name="Uchiyama I."/>
            <person name="Ito T."/>
            <person name="Fujiyama A."/>
            <person name="Inagaki F."/>
            <person name="Takami H."/>
        </authorList>
    </citation>
    <scope>NUCLEOTIDE SEQUENCE</scope>
    <source>
        <strain evidence="1">Expedition CK06-06</strain>
    </source>
</reference>
<accession>X1R3Q2</accession>
<protein>
    <submittedName>
        <fullName evidence="1">Uncharacterized protein</fullName>
    </submittedName>
</protein>
<evidence type="ECO:0000313" key="1">
    <source>
        <dbReference type="EMBL" id="GAI50219.1"/>
    </source>
</evidence>
<feature type="non-terminal residue" evidence="1">
    <location>
        <position position="138"/>
    </location>
</feature>
<name>X1R3Q2_9ZZZZ</name>
<organism evidence="1">
    <name type="scientific">marine sediment metagenome</name>
    <dbReference type="NCBI Taxonomy" id="412755"/>
    <lineage>
        <taxon>unclassified sequences</taxon>
        <taxon>metagenomes</taxon>
        <taxon>ecological metagenomes</taxon>
    </lineage>
</organism>
<sequence>MGLFENHAIGMDGKAILVESILNITHSNPGIGRHDSTINRIPAYPSLERAVGLLDDLNHLPDEKKEELRVKLKVSYNGYTYRYIPDKMLRITKGKNSVNFWDIMPFYHSSLDAAAQKYLGKCKLGSNPNLFTPDYVKL</sequence>
<proteinExistence type="predicted"/>
<dbReference type="EMBL" id="BARV01034751">
    <property type="protein sequence ID" value="GAI50219.1"/>
    <property type="molecule type" value="Genomic_DNA"/>
</dbReference>